<evidence type="ECO:0000313" key="9">
    <source>
        <dbReference type="EMBL" id="SPD08773.1"/>
    </source>
</evidence>
<dbReference type="GO" id="GO:0004386">
    <property type="term" value="F:helicase activity"/>
    <property type="evidence" value="ECO:0007669"/>
    <property type="project" value="UniProtKB-KW"/>
</dbReference>
<dbReference type="GO" id="GO:0005694">
    <property type="term" value="C:chromosome"/>
    <property type="evidence" value="ECO:0007669"/>
    <property type="project" value="UniProtKB-ARBA"/>
</dbReference>
<reference evidence="9" key="1">
    <citation type="submission" date="2018-02" db="EMBL/GenBank/DDBJ databases">
        <authorList>
            <person name="Cohen D.B."/>
            <person name="Kent A.D."/>
        </authorList>
    </citation>
    <scope>NUCLEOTIDE SEQUENCE</scope>
</reference>
<feature type="domain" description="DUF6469" evidence="8">
    <location>
        <begin position="90"/>
        <end position="207"/>
    </location>
</feature>
<feature type="compositionally biased region" description="Basic and acidic residues" evidence="5">
    <location>
        <begin position="461"/>
        <end position="470"/>
    </location>
</feature>
<feature type="region of interest" description="Disordered" evidence="5">
    <location>
        <begin position="410"/>
        <end position="433"/>
    </location>
</feature>
<dbReference type="InterPro" id="IPR045529">
    <property type="entry name" value="DUF6469"/>
</dbReference>
<dbReference type="CDD" id="cd18808">
    <property type="entry name" value="SF1_C_Upf1"/>
    <property type="match status" value="1"/>
</dbReference>
<evidence type="ECO:0000259" key="7">
    <source>
        <dbReference type="Pfam" id="PF13087"/>
    </source>
</evidence>
<feature type="region of interest" description="Disordered" evidence="5">
    <location>
        <begin position="455"/>
        <end position="479"/>
    </location>
</feature>
<evidence type="ECO:0000256" key="2">
    <source>
        <dbReference type="ARBA" id="ARBA00022801"/>
    </source>
</evidence>
<dbReference type="GO" id="GO:0005524">
    <property type="term" value="F:ATP binding"/>
    <property type="evidence" value="ECO:0007669"/>
    <property type="project" value="UniProtKB-KW"/>
</dbReference>
<dbReference type="SUPFAM" id="SSF52540">
    <property type="entry name" value="P-loop containing nucleoside triphosphate hydrolases"/>
    <property type="match status" value="1"/>
</dbReference>
<keyword evidence="2" id="KW-0378">Hydrolase</keyword>
<keyword evidence="1" id="KW-0547">Nucleotide-binding</keyword>
<gene>
    <name evidence="9" type="ORF">FSB_LOCUS36655</name>
</gene>
<keyword evidence="3" id="KW-0347">Helicase</keyword>
<name>A0A2N9HAH8_FAGSY</name>
<feature type="domain" description="DNA2/NAM7 helicase helicase" evidence="6">
    <location>
        <begin position="250"/>
        <end position="670"/>
    </location>
</feature>
<dbReference type="InterPro" id="IPR047187">
    <property type="entry name" value="SF1_C_Upf1"/>
</dbReference>
<sequence length="1103" mass="126985">MENTEVKEEEIPGRRLIDFVFSWSVKDVLNENLYKNQVRKIPQTFTSTTEYKTSFCAPLVEETHADLLSSMSTLSLAPWRVILHFMPTKDFKPPNDLFYHVILKSLRKFETDDGKEFVTDDGRYEPEARDLIAITNVRPKCIADLETTNRSYLVAFVLKVKEDHYLRILSSKPILFEEDKNKRRETLYAIPLINMTTNIRIWRALNSKLEGGNSNIIRNVLQPKYAEARNCTACSTDSADMRSRFSSSDLNDSQKEAVLSCLVTRKCNHQNTVKLIWGPPGTGKTRTVGLLLFSLLRLRCRTLTCAPTNNAVLEVAQRLLNNVTESLEYGTYGLGDVILFGNGKRMKIVDRHDLLDVFLDNRVDILLECLVSSYGWKGSLVSMICLLEDPKQQYDLYLNDRSMIDNEEEKTEGISKHKETNRNQGKVIDQSFEDNKKSKKNLNKVIVQALNENKNKKKHKEMIPSHKENKLEDEDGSSQNKCENPLSFEEFVQRRFKRILKRLEYCSENLYTHLPTFFISLEVVKNMNLALDFLKSLETLLCTLTVADKRLKRVSSENEQSRLSHIMKSSFVREDCLRILKSLPQKFSVPDFKEENGIKKFCLENSCLTFCTVSSSAKLHKVKAQWELLVIDEAAQLKECESTIPLQLPGLRHAILFGDERQLPAMVKSKVSEEAEFGRSLFQRLVLLGHKKDLLKVQHRMHPSISLFPNRMFYENQILDGPNVKERSYDRRFLQGNMYGSYSFINVAHGKEEFDKSHSLRNVIEVAVASEIVASLFKESVRTKKVKVGIISPYKAQVYAIEEKVKKYNADSNSDFSISVRSVDGFQGGEEDVIIMSTVRSNMNGVVGFLKNHQRTNVALTRARHCLWILGNEATLTKKFSIWKELVIDAKKRRCFYNADEDKSLAQAITVALIEHDQIHTLLNMDSFLFRKTMWKVSFSNDFLKSMSRVKNPVTCKEVLTVLENLANGWRQPYWKENLFFHRGTSSQLLEQYKVNELLNLVWTVDILKENAYYIQILKVWEILPLSEMTRLANHLDVLFENYTVDTMNRCKHKCLNGCLVVPMRWPIDSSISPKADPVLSLSEPLASLSLRDDLESSSSTYM</sequence>
<dbReference type="PANTHER" id="PTHR10887:SF522">
    <property type="entry name" value="P-LOOP CONTAINING NUCLEOSIDE TRIPHOSPHATE HYDROLASES SUPERFAMILY PROTEIN"/>
    <property type="match status" value="1"/>
</dbReference>
<evidence type="ECO:0000259" key="6">
    <source>
        <dbReference type="Pfam" id="PF13086"/>
    </source>
</evidence>
<accession>A0A2N9HAH8</accession>
<dbReference type="InterPro" id="IPR045055">
    <property type="entry name" value="DNA2/NAM7-like"/>
</dbReference>
<dbReference type="PANTHER" id="PTHR10887">
    <property type="entry name" value="DNA2/NAM7 HELICASE FAMILY"/>
    <property type="match status" value="1"/>
</dbReference>
<feature type="domain" description="DNA2/NAM7 helicase-like C-terminal" evidence="7">
    <location>
        <begin position="678"/>
        <end position="873"/>
    </location>
</feature>
<dbReference type="EMBL" id="OIVN01003098">
    <property type="protein sequence ID" value="SPD08773.1"/>
    <property type="molecule type" value="Genomic_DNA"/>
</dbReference>
<dbReference type="Pfam" id="PF13086">
    <property type="entry name" value="AAA_11"/>
    <property type="match status" value="1"/>
</dbReference>
<evidence type="ECO:0000256" key="3">
    <source>
        <dbReference type="ARBA" id="ARBA00022806"/>
    </source>
</evidence>
<evidence type="ECO:0000259" key="8">
    <source>
        <dbReference type="Pfam" id="PF20073"/>
    </source>
</evidence>
<organism evidence="9">
    <name type="scientific">Fagus sylvatica</name>
    <name type="common">Beechnut</name>
    <dbReference type="NCBI Taxonomy" id="28930"/>
    <lineage>
        <taxon>Eukaryota</taxon>
        <taxon>Viridiplantae</taxon>
        <taxon>Streptophyta</taxon>
        <taxon>Embryophyta</taxon>
        <taxon>Tracheophyta</taxon>
        <taxon>Spermatophyta</taxon>
        <taxon>Magnoliopsida</taxon>
        <taxon>eudicotyledons</taxon>
        <taxon>Gunneridae</taxon>
        <taxon>Pentapetalae</taxon>
        <taxon>rosids</taxon>
        <taxon>fabids</taxon>
        <taxon>Fagales</taxon>
        <taxon>Fagaceae</taxon>
        <taxon>Fagus</taxon>
    </lineage>
</organism>
<feature type="compositionally biased region" description="Basic and acidic residues" evidence="5">
    <location>
        <begin position="411"/>
        <end position="421"/>
    </location>
</feature>
<evidence type="ECO:0000256" key="5">
    <source>
        <dbReference type="SAM" id="MobiDB-lite"/>
    </source>
</evidence>
<evidence type="ECO:0008006" key="10">
    <source>
        <dbReference type="Google" id="ProtNLM"/>
    </source>
</evidence>
<protein>
    <recommendedName>
        <fullName evidence="10">Helicase ATP-binding domain-containing protein</fullName>
    </recommendedName>
</protein>
<dbReference type="InterPro" id="IPR041677">
    <property type="entry name" value="DNA2/NAM7_AAA_11"/>
</dbReference>
<dbReference type="FunFam" id="3.40.50.300:FF:000326">
    <property type="entry name" value="P-loop containing nucleoside triphosphate hydrolase"/>
    <property type="match status" value="1"/>
</dbReference>
<dbReference type="InterPro" id="IPR041679">
    <property type="entry name" value="DNA2/NAM7-like_C"/>
</dbReference>
<evidence type="ECO:0000256" key="4">
    <source>
        <dbReference type="ARBA" id="ARBA00022840"/>
    </source>
</evidence>
<dbReference type="GO" id="GO:0016787">
    <property type="term" value="F:hydrolase activity"/>
    <property type="evidence" value="ECO:0007669"/>
    <property type="project" value="UniProtKB-KW"/>
</dbReference>
<dbReference type="InterPro" id="IPR027417">
    <property type="entry name" value="P-loop_NTPase"/>
</dbReference>
<dbReference type="Pfam" id="PF20073">
    <property type="entry name" value="DUF6469"/>
    <property type="match status" value="1"/>
</dbReference>
<dbReference type="Gene3D" id="3.40.50.300">
    <property type="entry name" value="P-loop containing nucleotide triphosphate hydrolases"/>
    <property type="match status" value="2"/>
</dbReference>
<dbReference type="AlphaFoldDB" id="A0A2N9HAH8"/>
<proteinExistence type="predicted"/>
<evidence type="ECO:0000256" key="1">
    <source>
        <dbReference type="ARBA" id="ARBA00022741"/>
    </source>
</evidence>
<keyword evidence="4" id="KW-0067">ATP-binding</keyword>
<dbReference type="Pfam" id="PF13087">
    <property type="entry name" value="AAA_12"/>
    <property type="match status" value="1"/>
</dbReference>